<dbReference type="EMBL" id="UXAW01000075">
    <property type="protein sequence ID" value="VDC30215.1"/>
    <property type="molecule type" value="Genomic_DNA"/>
</dbReference>
<reference evidence="1 2" key="1">
    <citation type="submission" date="2018-11" db="EMBL/GenBank/DDBJ databases">
        <authorList>
            <person name="Criscuolo A."/>
        </authorList>
    </citation>
    <scope>NUCLEOTIDE SEQUENCE [LARGE SCALE GENOMIC DNA]</scope>
    <source>
        <strain evidence="1">ACIP111625</strain>
    </source>
</reference>
<evidence type="ECO:0000313" key="2">
    <source>
        <dbReference type="Proteomes" id="UP000277498"/>
    </source>
</evidence>
<protein>
    <recommendedName>
        <fullName evidence="3">Antifreeze protein</fullName>
    </recommendedName>
</protein>
<keyword evidence="2" id="KW-1185">Reference proteome</keyword>
<organism evidence="1 2">
    <name type="scientific">Pseudogemmobacter humi</name>
    <dbReference type="NCBI Taxonomy" id="2483812"/>
    <lineage>
        <taxon>Bacteria</taxon>
        <taxon>Pseudomonadati</taxon>
        <taxon>Pseudomonadota</taxon>
        <taxon>Alphaproteobacteria</taxon>
        <taxon>Rhodobacterales</taxon>
        <taxon>Paracoccaceae</taxon>
        <taxon>Pseudogemmobacter</taxon>
    </lineage>
</organism>
<evidence type="ECO:0000313" key="1">
    <source>
        <dbReference type="EMBL" id="VDC30215.1"/>
    </source>
</evidence>
<dbReference type="Proteomes" id="UP000277498">
    <property type="component" value="Unassembled WGS sequence"/>
</dbReference>
<evidence type="ECO:0008006" key="3">
    <source>
        <dbReference type="Google" id="ProtNLM"/>
    </source>
</evidence>
<gene>
    <name evidence="1" type="ORF">XINFAN_02484</name>
</gene>
<name>A0A3P5XFL7_9RHOB</name>
<sequence length="103" mass="11071">MFPFVPASPAQMIRLGLRSSVMLAEAQAVMAMRLFGMFGLWPVTPQENSRMVTEKIQAMHESQAAAFRAVMKGASAAGVAEAALRPVSRRTHANAGRLAKRSG</sequence>
<accession>A0A3P5XFL7</accession>
<dbReference type="AlphaFoldDB" id="A0A3P5XFL7"/>
<proteinExistence type="predicted"/>